<name>A0A9W8YL57_9PEZI</name>
<dbReference type="PANTHER" id="PTHR15615:SF36">
    <property type="entry name" value="PHO85 CYCLIN-5"/>
    <property type="match status" value="1"/>
</dbReference>
<accession>A0A9W8YL57</accession>
<comment type="caution">
    <text evidence="2">The sequence shown here is derived from an EMBL/GenBank/DDBJ whole genome shotgun (WGS) entry which is preliminary data.</text>
</comment>
<keyword evidence="3" id="KW-1185">Reference proteome</keyword>
<dbReference type="GO" id="GO:0016538">
    <property type="term" value="F:cyclin-dependent protein serine/threonine kinase regulator activity"/>
    <property type="evidence" value="ECO:0007669"/>
    <property type="project" value="TreeGrafter"/>
</dbReference>
<reference evidence="2" key="1">
    <citation type="submission" date="2022-10" db="EMBL/GenBank/DDBJ databases">
        <title>Tapping the CABI collections for fungal endophytes: first genome assemblies for Collariella, Neodidymelliopsis, Ascochyta clinopodiicola, Didymella pomorum, Didymosphaeria variabile, Neocosmospora piperis and Neocucurbitaria cava.</title>
        <authorList>
            <person name="Hill R."/>
        </authorList>
    </citation>
    <scope>NUCLEOTIDE SEQUENCE</scope>
    <source>
        <strain evidence="2">IMI 355082</strain>
    </source>
</reference>
<feature type="compositionally biased region" description="Low complexity" evidence="1">
    <location>
        <begin position="469"/>
        <end position="483"/>
    </location>
</feature>
<gene>
    <name evidence="2" type="primary">PCL5</name>
    <name evidence="2" type="ORF">N0V93_009606</name>
</gene>
<feature type="region of interest" description="Disordered" evidence="1">
    <location>
        <begin position="272"/>
        <end position="291"/>
    </location>
</feature>
<proteinExistence type="predicted"/>
<dbReference type="GO" id="GO:0019901">
    <property type="term" value="F:protein kinase binding"/>
    <property type="evidence" value="ECO:0007669"/>
    <property type="project" value="InterPro"/>
</dbReference>
<evidence type="ECO:0000256" key="1">
    <source>
        <dbReference type="SAM" id="MobiDB-lite"/>
    </source>
</evidence>
<dbReference type="OrthoDB" id="286814at2759"/>
<dbReference type="Pfam" id="PF08613">
    <property type="entry name" value="Cyclin"/>
    <property type="match status" value="1"/>
</dbReference>
<dbReference type="GO" id="GO:0000307">
    <property type="term" value="C:cyclin-dependent protein kinase holoenzyme complex"/>
    <property type="evidence" value="ECO:0007669"/>
    <property type="project" value="TreeGrafter"/>
</dbReference>
<sequence>MTAVEYSSHDFYASHNVPYASTLTASATASVCSDAPSQFSGYYDPTTTTLNNLSKCYQDVDGANASRRQDSCKPLGRPIVSHSLRLNPRRTSSTATTRTGCPPPLVRQAERKLNFVDNLVDSSTQIVMAIWPNSSPLCPEAARDSSVLPLRTFIQETLRRSRTSYSTLQVALYYLVLIKDKLPASDFTMEQTDDCHSSRALQCGRRMFLAALILASKYLQDRNYSARAWSKISGLNTNEINQNEMAFVIAVNWKLHITEEVYHRWTDCVMKHSPSQPPAPPTSGSLTSKREYDSQLDSFSKQCAYFQRIIRLLHPDLDNLEDALERSNCSRVPSLSPRTLSPRSVLAAAHEEPGGFPFETSHFGSRDHTPTPRIIQTPSTMEPAVQSATRILPAFGLLPTPRLTPQISAIRDFSLPHTAGSAMSIAVSAAGSVQNGMIIDKWPGGITSSPVNYHSSRRPSLATSVSTMSSPESMVSDVSGSSRSSSISSASSLASAPYVKADLTNLEVQARCRSAKQLMSDRYSTRATLSSMAEDGAITSSPMSYTGPLSQEHLGYSVQKTRDFEIDDATNDAAQALQALHNNWQTSRATRKPATSAPQAGSKRSRPLSTDAGLHENVRDLLRYDCIARPTASSQNEVQVAALTQEGRKRICCSAEAALSQVSATGFEGPGMWAGILN</sequence>
<evidence type="ECO:0000313" key="2">
    <source>
        <dbReference type="EMBL" id="KAJ4386708.1"/>
    </source>
</evidence>
<dbReference type="EMBL" id="JAPEVB010000006">
    <property type="protein sequence ID" value="KAJ4386708.1"/>
    <property type="molecule type" value="Genomic_DNA"/>
</dbReference>
<dbReference type="PANTHER" id="PTHR15615">
    <property type="match status" value="1"/>
</dbReference>
<organism evidence="2 3">
    <name type="scientific">Gnomoniopsis smithogilvyi</name>
    <dbReference type="NCBI Taxonomy" id="1191159"/>
    <lineage>
        <taxon>Eukaryota</taxon>
        <taxon>Fungi</taxon>
        <taxon>Dikarya</taxon>
        <taxon>Ascomycota</taxon>
        <taxon>Pezizomycotina</taxon>
        <taxon>Sordariomycetes</taxon>
        <taxon>Sordariomycetidae</taxon>
        <taxon>Diaporthales</taxon>
        <taxon>Gnomoniaceae</taxon>
        <taxon>Gnomoniopsis</taxon>
    </lineage>
</organism>
<evidence type="ECO:0000313" key="3">
    <source>
        <dbReference type="Proteomes" id="UP001140453"/>
    </source>
</evidence>
<dbReference type="CDD" id="cd20557">
    <property type="entry name" value="CYCLIN_ScPCL1-like"/>
    <property type="match status" value="1"/>
</dbReference>
<feature type="region of interest" description="Disordered" evidence="1">
    <location>
        <begin position="462"/>
        <end position="483"/>
    </location>
</feature>
<protein>
    <submittedName>
        <fullName evidence="2">PHO85 cyclin-5</fullName>
    </submittedName>
</protein>
<dbReference type="AlphaFoldDB" id="A0A9W8YL57"/>
<dbReference type="Gene3D" id="1.10.472.10">
    <property type="entry name" value="Cyclin-like"/>
    <property type="match status" value="1"/>
</dbReference>
<dbReference type="Proteomes" id="UP001140453">
    <property type="component" value="Unassembled WGS sequence"/>
</dbReference>
<dbReference type="InterPro" id="IPR013922">
    <property type="entry name" value="Cyclin_PHO80-like"/>
</dbReference>
<feature type="region of interest" description="Disordered" evidence="1">
    <location>
        <begin position="583"/>
        <end position="614"/>
    </location>
</feature>
<dbReference type="GO" id="GO:0005634">
    <property type="term" value="C:nucleus"/>
    <property type="evidence" value="ECO:0007669"/>
    <property type="project" value="TreeGrafter"/>
</dbReference>